<keyword evidence="1" id="KW-0223">Dioxygenase</keyword>
<dbReference type="PANTHER" id="PTHR20883:SF46">
    <property type="entry name" value="PHYTANOYL-COA HYDROXYLASE"/>
    <property type="match status" value="1"/>
</dbReference>
<keyword evidence="2" id="KW-1185">Reference proteome</keyword>
<dbReference type="GO" id="GO:0005506">
    <property type="term" value="F:iron ion binding"/>
    <property type="evidence" value="ECO:0007669"/>
    <property type="project" value="UniProtKB-ARBA"/>
</dbReference>
<evidence type="ECO:0000313" key="2">
    <source>
        <dbReference type="Proteomes" id="UP001212602"/>
    </source>
</evidence>
<reference evidence="1" key="1">
    <citation type="submission" date="2023-01" db="EMBL/GenBank/DDBJ databases">
        <title>Xenophilus mangrovi sp. nov., isolated from soil of Mangrove nature reserve.</title>
        <authorList>
            <person name="Xu S."/>
            <person name="Liu Z."/>
            <person name="Xu Y."/>
        </authorList>
    </citation>
    <scope>NUCLEOTIDE SEQUENCE</scope>
    <source>
        <strain evidence="1">YW8</strain>
    </source>
</reference>
<dbReference type="GO" id="GO:0016706">
    <property type="term" value="F:2-oxoglutarate-dependent dioxygenase activity"/>
    <property type="evidence" value="ECO:0007669"/>
    <property type="project" value="UniProtKB-ARBA"/>
</dbReference>
<dbReference type="AlphaFoldDB" id="A0AAE3T0S4"/>
<dbReference type="Gene3D" id="2.60.120.620">
    <property type="entry name" value="q2cbj1_9rhob like domain"/>
    <property type="match status" value="1"/>
</dbReference>
<dbReference type="RefSeq" id="WP_271427841.1">
    <property type="nucleotide sequence ID" value="NZ_JAQIPB010000003.1"/>
</dbReference>
<gene>
    <name evidence="1" type="ORF">PGB34_09520</name>
</gene>
<dbReference type="SUPFAM" id="SSF51197">
    <property type="entry name" value="Clavaminate synthase-like"/>
    <property type="match status" value="1"/>
</dbReference>
<comment type="caution">
    <text evidence="1">The sequence shown here is derived from an EMBL/GenBank/DDBJ whole genome shotgun (WGS) entry which is preliminary data.</text>
</comment>
<name>A0AAE3T0S4_9BURK</name>
<dbReference type="EMBL" id="JAQIPB010000003">
    <property type="protein sequence ID" value="MDA7416602.1"/>
    <property type="molecule type" value="Genomic_DNA"/>
</dbReference>
<dbReference type="Proteomes" id="UP001212602">
    <property type="component" value="Unassembled WGS sequence"/>
</dbReference>
<evidence type="ECO:0000313" key="1">
    <source>
        <dbReference type="EMBL" id="MDA7416602.1"/>
    </source>
</evidence>
<accession>A0AAE3T0S4</accession>
<keyword evidence="1" id="KW-0560">Oxidoreductase</keyword>
<organism evidence="1 2">
    <name type="scientific">Xenophilus arseniciresistens</name>
    <dbReference type="NCBI Taxonomy" id="1283306"/>
    <lineage>
        <taxon>Bacteria</taxon>
        <taxon>Pseudomonadati</taxon>
        <taxon>Pseudomonadota</taxon>
        <taxon>Betaproteobacteria</taxon>
        <taxon>Burkholderiales</taxon>
        <taxon>Comamonadaceae</taxon>
        <taxon>Xenophilus</taxon>
    </lineage>
</organism>
<protein>
    <submittedName>
        <fullName evidence="1">Phytanoyl-CoA dioxygenase family protein</fullName>
    </submittedName>
</protein>
<dbReference type="InterPro" id="IPR008775">
    <property type="entry name" value="Phytyl_CoA_dOase-like"/>
</dbReference>
<dbReference type="Pfam" id="PF05721">
    <property type="entry name" value="PhyH"/>
    <property type="match status" value="1"/>
</dbReference>
<proteinExistence type="predicted"/>
<sequence length="270" mass="29528">MKDAPAAAADWLAHYESQGYALLADFVPAGWLAAMREAVDQLQGRVASLQDYERARLVFERDLSARGRGGIAAEEVGDALFIIGEPETFDPIFLRLLSWPPLVQASRQALGRDAVVAHFMNVTFKHPRFGRSIGWHRDFPNTYICTQGSDFMRLMLCLDGMDEETGATAFVPGSHRVTDEAAREAKRQEDVRGSAVPPTEGVRTLACRPGDLVLIHPKVRHGGGMNTGARPRRNVVLQVGCAKAPLVTDNSEGCTGLLLLPLPDRARIQS</sequence>
<dbReference type="PANTHER" id="PTHR20883">
    <property type="entry name" value="PHYTANOYL-COA DIOXYGENASE DOMAIN CONTAINING 1"/>
    <property type="match status" value="1"/>
</dbReference>